<dbReference type="EMBL" id="JADCNM010000005">
    <property type="protein sequence ID" value="KAG0482342.1"/>
    <property type="molecule type" value="Genomic_DNA"/>
</dbReference>
<dbReference type="Proteomes" id="UP000639772">
    <property type="component" value="Unassembled WGS sequence"/>
</dbReference>
<evidence type="ECO:0000313" key="2">
    <source>
        <dbReference type="EMBL" id="KAG0482342.1"/>
    </source>
</evidence>
<organism evidence="2 3">
    <name type="scientific">Vanilla planifolia</name>
    <name type="common">Vanilla</name>
    <dbReference type="NCBI Taxonomy" id="51239"/>
    <lineage>
        <taxon>Eukaryota</taxon>
        <taxon>Viridiplantae</taxon>
        <taxon>Streptophyta</taxon>
        <taxon>Embryophyta</taxon>
        <taxon>Tracheophyta</taxon>
        <taxon>Spermatophyta</taxon>
        <taxon>Magnoliopsida</taxon>
        <taxon>Liliopsida</taxon>
        <taxon>Asparagales</taxon>
        <taxon>Orchidaceae</taxon>
        <taxon>Vanilloideae</taxon>
        <taxon>Vanilleae</taxon>
        <taxon>Vanilla</taxon>
    </lineage>
</organism>
<name>A0A835R9D0_VANPL</name>
<sequence length="119" mass="12701">MAMGSQRGEEGEFGDEAYGGNAHTPRETPEAWIAWSSAAGEGGALVLDPSKAAEDGNLHFGFHAVGLVAGHPPPAFRPGFATLIPPRRRPRKILPYVGVHDRLVDREEGGKEMESLKTG</sequence>
<evidence type="ECO:0000313" key="3">
    <source>
        <dbReference type="Proteomes" id="UP000639772"/>
    </source>
</evidence>
<feature type="region of interest" description="Disordered" evidence="1">
    <location>
        <begin position="1"/>
        <end position="30"/>
    </location>
</feature>
<evidence type="ECO:0000256" key="1">
    <source>
        <dbReference type="SAM" id="MobiDB-lite"/>
    </source>
</evidence>
<comment type="caution">
    <text evidence="2">The sequence shown here is derived from an EMBL/GenBank/DDBJ whole genome shotgun (WGS) entry which is preliminary data.</text>
</comment>
<protein>
    <submittedName>
        <fullName evidence="2">Uncharacterized protein</fullName>
    </submittedName>
</protein>
<reference evidence="2 3" key="1">
    <citation type="journal article" date="2020" name="Nat. Food">
        <title>A phased Vanilla planifolia genome enables genetic improvement of flavour and production.</title>
        <authorList>
            <person name="Hasing T."/>
            <person name="Tang H."/>
            <person name="Brym M."/>
            <person name="Khazi F."/>
            <person name="Huang T."/>
            <person name="Chambers A.H."/>
        </authorList>
    </citation>
    <scope>NUCLEOTIDE SEQUENCE [LARGE SCALE GENOMIC DNA]</scope>
    <source>
        <tissue evidence="2">Leaf</tissue>
    </source>
</reference>
<gene>
    <name evidence="2" type="ORF">HPP92_010426</name>
</gene>
<dbReference type="AlphaFoldDB" id="A0A835R9D0"/>
<accession>A0A835R9D0</accession>
<proteinExistence type="predicted"/>